<evidence type="ECO:0000313" key="3">
    <source>
        <dbReference type="EMBL" id="CAG9858485.1"/>
    </source>
</evidence>
<feature type="compositionally biased region" description="Polar residues" evidence="2">
    <location>
        <begin position="936"/>
        <end position="957"/>
    </location>
</feature>
<feature type="compositionally biased region" description="Polar residues" evidence="2">
    <location>
        <begin position="275"/>
        <end position="291"/>
    </location>
</feature>
<feature type="region of interest" description="Disordered" evidence="2">
    <location>
        <begin position="734"/>
        <end position="802"/>
    </location>
</feature>
<feature type="compositionally biased region" description="Basic residues" evidence="2">
    <location>
        <begin position="1053"/>
        <end position="1062"/>
    </location>
</feature>
<gene>
    <name evidence="3" type="ORF">PHYEVI_LOCUS4874</name>
</gene>
<feature type="region of interest" description="Disordered" evidence="2">
    <location>
        <begin position="536"/>
        <end position="560"/>
    </location>
</feature>
<feature type="compositionally biased region" description="Low complexity" evidence="2">
    <location>
        <begin position="1276"/>
        <end position="1295"/>
    </location>
</feature>
<name>A0A9N9TN20_PHYSR</name>
<sequence length="1310" mass="151157">MDPQIEAHDDIDIYEELDDSEYDLGTKIENCQKENEELQKHIESQEANLIRLKEALEVVQEEKGSLEKNLSSLLKTAKSELERKDAIIADLQRQLDNITFRRISNFRNRNINVDKNRDNNVNNIINENVDSKLVDDKDHNRNIFSDRQGPAVNNKMNATNPSRNENYGFQSKEYNKTEHTNHYENLKNTNSRSRPRTADTITNDNRHSSTIESKEKIGNEENYRDKNARSRSKDRTRRVVESTNNKIDTSSKDYIENKHRIDHERNYDKSRKENANYTNQTEKYNSNYTENTSKETKSRSKSKERAKKPETITNDKRHTNSKDFESKNRLENEESEKHMNQIEEYAVKYSDCFDKVFEDIKSRSKSRDSMRSFETSLNDKIETNSKDSIKCRIQIENEQKYDKRRRDKSRSRGEYEQSHNKSRDTDVSCNSHVERDKSRENNNREYRYNNSRKHKFVGDLRDHIERRKSRDTTENEQWFEQRQLEGGHRRDVSPGSNAITKDQEDTRRVNENLEPKPKKISVKDYLQKQSLLRTFTPPIESLPKEQLTNGNAKDTTPKPVEETNILNHTLENVSSDESFSHMDEVEICELKKKIINELLQEQRSKNIPEEKKDKPRRSPRSELKSSKFKNDTQKADTRNELEQEQKTSKNASRLNRDSSAKKENVQTKNDFKETCREHKGDNSTIQSFDDESGQKSISKNTRSVTKSVVKPVESPQKSFSPLENVYALQDEHEKANYTSRRTKCSQITKAPSLSSTRKSSERPPEPEKTILSTHSNDQQQTNLKNKETNSQSDNITNKLNTKSQLVIEKNDCESKSSKETLDEVSMGNISDSALQKVSAVAQKSPLKNNKRKRKSASPIKNNSVTKKKVKETNIERTSKLEDDSNQLVEPSITNVELNNSNNNIIILSDVTIHSERPNMPDNSNKVENDLILSQAKSTTKCQEESNATEMQDTTKSTDSSDKIADKPIPKEIQDQRSPLDLSSSSPNRKIEIDKAKNLEEEINKIREKQSLEINNPPKKRKVEFDLNDQKQRQIEDIEQQLKLMHDVEEKQKTPVKRKYSKRVKTETITVRRKSLRQMKNSTPGKLPENSDADLKPSEPDKASTDTIEKSATDLPLKTTTNEKPVANSNTNSYVSPTSDQLLKTRKRITPTPVKEAPVCSFKNILDKNKTGFKIFSKNLVMESTLNLTDEGDIPLLHIEENHFNNMEDATQKTFDRSIMNLLDTMNVSNLECNMSKLNESVDNKEVNPKPVEEAAKIAISTPISKQERVVSPGKIPNSSIQNSSKPSLSNSTSAPRRYRRICRIIAVKKS</sequence>
<keyword evidence="1" id="KW-0175">Coiled coil</keyword>
<feature type="region of interest" description="Disordered" evidence="2">
    <location>
        <begin position="1050"/>
        <end position="1141"/>
    </location>
</feature>
<feature type="region of interest" description="Disordered" evidence="2">
    <location>
        <begin position="136"/>
        <end position="339"/>
    </location>
</feature>
<dbReference type="OrthoDB" id="1938039at2759"/>
<feature type="region of interest" description="Disordered" evidence="2">
    <location>
        <begin position="840"/>
        <end position="882"/>
    </location>
</feature>
<feature type="region of interest" description="Disordered" evidence="2">
    <location>
        <begin position="1266"/>
        <end position="1295"/>
    </location>
</feature>
<feature type="compositionally biased region" description="Polar residues" evidence="2">
    <location>
        <begin position="694"/>
        <end position="706"/>
    </location>
</feature>
<organism evidence="3 4">
    <name type="scientific">Phyllotreta striolata</name>
    <name type="common">Striped flea beetle</name>
    <name type="synonym">Crioceris striolata</name>
    <dbReference type="NCBI Taxonomy" id="444603"/>
    <lineage>
        <taxon>Eukaryota</taxon>
        <taxon>Metazoa</taxon>
        <taxon>Ecdysozoa</taxon>
        <taxon>Arthropoda</taxon>
        <taxon>Hexapoda</taxon>
        <taxon>Insecta</taxon>
        <taxon>Pterygota</taxon>
        <taxon>Neoptera</taxon>
        <taxon>Endopterygota</taxon>
        <taxon>Coleoptera</taxon>
        <taxon>Polyphaga</taxon>
        <taxon>Cucujiformia</taxon>
        <taxon>Chrysomeloidea</taxon>
        <taxon>Chrysomelidae</taxon>
        <taxon>Galerucinae</taxon>
        <taxon>Alticini</taxon>
        <taxon>Phyllotreta</taxon>
    </lineage>
</organism>
<feature type="compositionally biased region" description="Basic and acidic residues" evidence="2">
    <location>
        <begin position="292"/>
        <end position="339"/>
    </location>
</feature>
<feature type="compositionally biased region" description="Basic and acidic residues" evidence="2">
    <location>
        <begin position="249"/>
        <end position="274"/>
    </location>
</feature>
<feature type="compositionally biased region" description="Basic and acidic residues" evidence="2">
    <location>
        <begin position="410"/>
        <end position="447"/>
    </location>
</feature>
<feature type="compositionally biased region" description="Basic and acidic residues" evidence="2">
    <location>
        <begin position="173"/>
        <end position="185"/>
    </location>
</feature>
<feature type="compositionally biased region" description="Basic and acidic residues" evidence="2">
    <location>
        <begin position="654"/>
        <end position="681"/>
    </location>
</feature>
<accession>A0A9N9TN20</accession>
<feature type="region of interest" description="Disordered" evidence="2">
    <location>
        <begin position="393"/>
        <end position="516"/>
    </location>
</feature>
<feature type="compositionally biased region" description="Basic and acidic residues" evidence="2">
    <location>
        <begin position="958"/>
        <end position="974"/>
    </location>
</feature>
<feature type="compositionally biased region" description="Polar residues" evidence="2">
    <location>
        <begin position="1117"/>
        <end position="1141"/>
    </location>
</feature>
<feature type="compositionally biased region" description="Polar residues" evidence="2">
    <location>
        <begin position="770"/>
        <end position="802"/>
    </location>
</feature>
<reference evidence="3" key="1">
    <citation type="submission" date="2022-01" db="EMBL/GenBank/DDBJ databases">
        <authorList>
            <person name="King R."/>
        </authorList>
    </citation>
    <scope>NUCLEOTIDE SEQUENCE</scope>
</reference>
<evidence type="ECO:0000313" key="4">
    <source>
        <dbReference type="Proteomes" id="UP001153712"/>
    </source>
</evidence>
<feature type="compositionally biased region" description="Basic and acidic residues" evidence="2">
    <location>
        <begin position="482"/>
        <end position="492"/>
    </location>
</feature>
<feature type="coiled-coil region" evidence="1">
    <location>
        <begin position="28"/>
        <end position="94"/>
    </location>
</feature>
<feature type="compositionally biased region" description="Polar residues" evidence="2">
    <location>
        <begin position="736"/>
        <end position="757"/>
    </location>
</feature>
<dbReference type="EMBL" id="OU900095">
    <property type="protein sequence ID" value="CAG9858485.1"/>
    <property type="molecule type" value="Genomic_DNA"/>
</dbReference>
<feature type="compositionally biased region" description="Basic and acidic residues" evidence="2">
    <location>
        <begin position="204"/>
        <end position="240"/>
    </location>
</feature>
<keyword evidence="4" id="KW-1185">Reference proteome</keyword>
<feature type="compositionally biased region" description="Basic and acidic residues" evidence="2">
    <location>
        <begin position="1092"/>
        <end position="1111"/>
    </location>
</feature>
<proteinExistence type="predicted"/>
<feature type="compositionally biased region" description="Basic and acidic residues" evidence="2">
    <location>
        <begin position="758"/>
        <end position="768"/>
    </location>
</feature>
<evidence type="ECO:0000256" key="1">
    <source>
        <dbReference type="SAM" id="Coils"/>
    </source>
</evidence>
<feature type="compositionally biased region" description="Basic and acidic residues" evidence="2">
    <location>
        <begin position="870"/>
        <end position="882"/>
    </location>
</feature>
<feature type="compositionally biased region" description="Polar residues" evidence="2">
    <location>
        <begin position="154"/>
        <end position="169"/>
    </location>
</feature>
<feature type="compositionally biased region" description="Basic and acidic residues" evidence="2">
    <location>
        <begin position="619"/>
        <end position="647"/>
    </location>
</feature>
<feature type="region of interest" description="Disordered" evidence="2">
    <location>
        <begin position="936"/>
        <end position="991"/>
    </location>
</feature>
<feature type="compositionally biased region" description="Basic and acidic residues" evidence="2">
    <location>
        <begin position="603"/>
        <end position="613"/>
    </location>
</feature>
<feature type="region of interest" description="Disordered" evidence="2">
    <location>
        <begin position="603"/>
        <end position="719"/>
    </location>
</feature>
<evidence type="ECO:0000256" key="2">
    <source>
        <dbReference type="SAM" id="MobiDB-lite"/>
    </source>
</evidence>
<feature type="compositionally biased region" description="Basic and acidic residues" evidence="2">
    <location>
        <begin position="501"/>
        <end position="516"/>
    </location>
</feature>
<dbReference type="Proteomes" id="UP001153712">
    <property type="component" value="Chromosome 2"/>
</dbReference>
<feature type="compositionally biased region" description="Basic and acidic residues" evidence="2">
    <location>
        <begin position="456"/>
        <end position="473"/>
    </location>
</feature>
<protein>
    <submittedName>
        <fullName evidence="3">Uncharacterized protein</fullName>
    </submittedName>
</protein>